<evidence type="ECO:0000256" key="1">
    <source>
        <dbReference type="ARBA" id="ARBA00002286"/>
    </source>
</evidence>
<reference evidence="3 4" key="1">
    <citation type="journal article" date="2016" name="Front. Microbiol.">
        <title>Comprehensive Phylogenetic Analysis of Bovine Non-aureus Staphylococci Species Based on Whole-Genome Sequencing.</title>
        <authorList>
            <person name="Naushad S."/>
            <person name="Barkema H.W."/>
            <person name="Luby C."/>
            <person name="Condas L.A."/>
            <person name="Nobrega D.B."/>
            <person name="Carson D.A."/>
            <person name="De Buck J."/>
        </authorList>
    </citation>
    <scope>NUCLEOTIDE SEQUENCE [LARGE SCALE GENOMIC DNA]</scope>
    <source>
        <strain evidence="3 4">SNUC 2204</strain>
    </source>
</reference>
<dbReference type="Pfam" id="PF13276">
    <property type="entry name" value="HTH_21"/>
    <property type="match status" value="1"/>
</dbReference>
<dbReference type="InterPro" id="IPR009057">
    <property type="entry name" value="Homeodomain-like_sf"/>
</dbReference>
<dbReference type="STRING" id="1167632.GCA_000286335_02604"/>
<dbReference type="RefSeq" id="WP_100215622.1">
    <property type="nucleotide sequence ID" value="NZ_CP068061.1"/>
</dbReference>
<protein>
    <submittedName>
        <fullName evidence="3">IS3 family transposase</fullName>
    </submittedName>
</protein>
<dbReference type="PANTHER" id="PTHR46889">
    <property type="entry name" value="TRANSPOSASE INSF FOR INSERTION SEQUENCE IS3B-RELATED"/>
    <property type="match status" value="1"/>
</dbReference>
<dbReference type="Pfam" id="PF13518">
    <property type="entry name" value="HTH_28"/>
    <property type="match status" value="1"/>
</dbReference>
<dbReference type="InterPro" id="IPR048020">
    <property type="entry name" value="Transpos_IS3"/>
</dbReference>
<sequence>MKRVAYSVETKYKVVEMKLKGYSAREIMDALNIKNESQVKVWWKWYRNGETHRFNQQVGKQYSYGKGNEELSTVETLKIELKRKEVENEIFKKVQGIGKEVVPEVVVELVNELKSKYTVKVILEALDIPKSNYYRWKNKDFSISEDEREIIELCKKHRFTYGYRKITALLNRKNNKTINHKKVQRIMQKHNLNCKVRVKKSKRPGNPYYKTHNLLNRNFKTEKPLEVLLTDITYLPFGNTMLYLSSIMDAYNGEIVAYKIGKNQNQELVNETLKQLQLEPGAILHSDQGSVYTSYEYYALCTEKGITRSMSRKGTPADNAPIECFHASLKCETFYLNSELRSSNTIVIDIVENYIENYNKVRIQQKLGYLSPIEYRELAA</sequence>
<dbReference type="InterPro" id="IPR012337">
    <property type="entry name" value="RNaseH-like_sf"/>
</dbReference>
<dbReference type="InterPro" id="IPR055247">
    <property type="entry name" value="InsJ-like_HTH"/>
</dbReference>
<dbReference type="SUPFAM" id="SSF46689">
    <property type="entry name" value="Homeodomain-like"/>
    <property type="match status" value="1"/>
</dbReference>
<dbReference type="Gene3D" id="3.30.420.10">
    <property type="entry name" value="Ribonuclease H-like superfamily/Ribonuclease H"/>
    <property type="match status" value="1"/>
</dbReference>
<evidence type="ECO:0000313" key="4">
    <source>
        <dbReference type="Proteomes" id="UP000241209"/>
    </source>
</evidence>
<dbReference type="InterPro" id="IPR036397">
    <property type="entry name" value="RNaseH_sf"/>
</dbReference>
<dbReference type="GeneID" id="64117698"/>
<dbReference type="Proteomes" id="UP000241209">
    <property type="component" value="Unassembled WGS sequence"/>
</dbReference>
<accession>A0A2T4PQ72</accession>
<dbReference type="PROSITE" id="PS50994">
    <property type="entry name" value="INTEGRASE"/>
    <property type="match status" value="1"/>
</dbReference>
<name>A0A2T4PQ72_9STAP</name>
<gene>
    <name evidence="3" type="ORF">BU072_13095</name>
</gene>
<comment type="caution">
    <text evidence="3">The sequence shown here is derived from an EMBL/GenBank/DDBJ whole genome shotgun (WGS) entry which is preliminary data.</text>
</comment>
<dbReference type="InterPro" id="IPR050900">
    <property type="entry name" value="Transposase_IS3/IS150/IS904"/>
</dbReference>
<evidence type="ECO:0000313" key="3">
    <source>
        <dbReference type="EMBL" id="PTI27438.1"/>
    </source>
</evidence>
<organism evidence="3 4">
    <name type="scientific">Mammaliicoccus vitulinus</name>
    <dbReference type="NCBI Taxonomy" id="71237"/>
    <lineage>
        <taxon>Bacteria</taxon>
        <taxon>Bacillati</taxon>
        <taxon>Bacillota</taxon>
        <taxon>Bacilli</taxon>
        <taxon>Bacillales</taxon>
        <taxon>Staphylococcaceae</taxon>
        <taxon>Mammaliicoccus</taxon>
    </lineage>
</organism>
<feature type="domain" description="Integrase catalytic" evidence="2">
    <location>
        <begin position="220"/>
        <end position="380"/>
    </location>
</feature>
<dbReference type="Pfam" id="PF13333">
    <property type="entry name" value="rve_2"/>
    <property type="match status" value="1"/>
</dbReference>
<comment type="function">
    <text evidence="1">Involved in the transposition of the insertion sequence.</text>
</comment>
<dbReference type="NCBIfam" id="NF033516">
    <property type="entry name" value="transpos_IS3"/>
    <property type="match status" value="1"/>
</dbReference>
<dbReference type="GO" id="GO:0015074">
    <property type="term" value="P:DNA integration"/>
    <property type="evidence" value="ECO:0007669"/>
    <property type="project" value="InterPro"/>
</dbReference>
<dbReference type="GO" id="GO:0003676">
    <property type="term" value="F:nucleic acid binding"/>
    <property type="evidence" value="ECO:0007669"/>
    <property type="project" value="InterPro"/>
</dbReference>
<dbReference type="AlphaFoldDB" id="A0A2T4PQ72"/>
<dbReference type="InterPro" id="IPR001584">
    <property type="entry name" value="Integrase_cat-core"/>
</dbReference>
<proteinExistence type="predicted"/>
<dbReference type="SUPFAM" id="SSF53098">
    <property type="entry name" value="Ribonuclease H-like"/>
    <property type="match status" value="1"/>
</dbReference>
<dbReference type="InterPro" id="IPR025948">
    <property type="entry name" value="HTH-like_dom"/>
</dbReference>
<dbReference type="EMBL" id="PZFK01000062">
    <property type="protein sequence ID" value="PTI27438.1"/>
    <property type="molecule type" value="Genomic_DNA"/>
</dbReference>
<dbReference type="PANTHER" id="PTHR46889:SF5">
    <property type="entry name" value="INTEGRASE PROTEIN"/>
    <property type="match status" value="1"/>
</dbReference>
<evidence type="ECO:0000259" key="2">
    <source>
        <dbReference type="PROSITE" id="PS50994"/>
    </source>
</evidence>
<dbReference type="Pfam" id="PF00665">
    <property type="entry name" value="rve"/>
    <property type="match status" value="1"/>
</dbReference>